<dbReference type="Proteomes" id="UP000053989">
    <property type="component" value="Unassembled WGS sequence"/>
</dbReference>
<feature type="compositionally biased region" description="Low complexity" evidence="1">
    <location>
        <begin position="22"/>
        <end position="35"/>
    </location>
</feature>
<accession>A0A0C3E5D0</accession>
<evidence type="ECO:0000313" key="2">
    <source>
        <dbReference type="EMBL" id="KIM63629.1"/>
    </source>
</evidence>
<feature type="compositionally biased region" description="Basic residues" evidence="1">
    <location>
        <begin position="37"/>
        <end position="51"/>
    </location>
</feature>
<feature type="region of interest" description="Disordered" evidence="1">
    <location>
        <begin position="1"/>
        <end position="67"/>
    </location>
</feature>
<keyword evidence="3" id="KW-1185">Reference proteome</keyword>
<name>A0A0C3E5D0_9AGAM</name>
<sequence>MPPRTRSSSGTSPSTPAKPRVSTGSTGLPTPGSTPRRAPHCTKCGRPRAGHPRSGCPYATQSNPPSPCATKFASVAIPSSTADEGIAEELSSLRIANPTEERKPESDQADCGKRRLSVRFALVPAETLASLCTTDSELVEGLLAPGMMSDSCAEEDHDAVLRWRKTLLDVDSPSPESPERVVTTIGETKQPVQVTTPRLSRRMPCTLNTPTASLTVTEPLSDANVDSSINMNDTIFLLPDPDVKKPRPLRRTMSVEQRSLLLDRLNHSKDAVATLISIAKGEVDNVRKDAKQVGFIVRALSCGEEDGQRWIILGTDAQAMDLLERRFSEEDQKRKKAQGGGKFRAVAGGALLGAVATWTGLALS</sequence>
<feature type="compositionally biased region" description="Low complexity" evidence="1">
    <location>
        <begin position="1"/>
        <end position="15"/>
    </location>
</feature>
<dbReference type="STRING" id="1036808.A0A0C3E5D0"/>
<evidence type="ECO:0000313" key="3">
    <source>
        <dbReference type="Proteomes" id="UP000053989"/>
    </source>
</evidence>
<dbReference type="HOGENOM" id="CLU_071866_0_0_1"/>
<gene>
    <name evidence="2" type="ORF">SCLCIDRAFT_1214024</name>
</gene>
<dbReference type="AlphaFoldDB" id="A0A0C3E5D0"/>
<dbReference type="EMBL" id="KN822033">
    <property type="protein sequence ID" value="KIM63629.1"/>
    <property type="molecule type" value="Genomic_DNA"/>
</dbReference>
<evidence type="ECO:0000256" key="1">
    <source>
        <dbReference type="SAM" id="MobiDB-lite"/>
    </source>
</evidence>
<dbReference type="OrthoDB" id="3263613at2759"/>
<reference evidence="3" key="2">
    <citation type="submission" date="2015-01" db="EMBL/GenBank/DDBJ databases">
        <title>Evolutionary Origins and Diversification of the Mycorrhizal Mutualists.</title>
        <authorList>
            <consortium name="DOE Joint Genome Institute"/>
            <consortium name="Mycorrhizal Genomics Consortium"/>
            <person name="Kohler A."/>
            <person name="Kuo A."/>
            <person name="Nagy L.G."/>
            <person name="Floudas D."/>
            <person name="Copeland A."/>
            <person name="Barry K.W."/>
            <person name="Cichocki N."/>
            <person name="Veneault-Fourrey C."/>
            <person name="LaButti K."/>
            <person name="Lindquist E.A."/>
            <person name="Lipzen A."/>
            <person name="Lundell T."/>
            <person name="Morin E."/>
            <person name="Murat C."/>
            <person name="Riley R."/>
            <person name="Ohm R."/>
            <person name="Sun H."/>
            <person name="Tunlid A."/>
            <person name="Henrissat B."/>
            <person name="Grigoriev I.V."/>
            <person name="Hibbett D.S."/>
            <person name="Martin F."/>
        </authorList>
    </citation>
    <scope>NUCLEOTIDE SEQUENCE [LARGE SCALE GENOMIC DNA]</scope>
    <source>
        <strain evidence="3">Foug A</strain>
    </source>
</reference>
<reference evidence="2 3" key="1">
    <citation type="submission" date="2014-04" db="EMBL/GenBank/DDBJ databases">
        <authorList>
            <consortium name="DOE Joint Genome Institute"/>
            <person name="Kuo A."/>
            <person name="Kohler A."/>
            <person name="Nagy L.G."/>
            <person name="Floudas D."/>
            <person name="Copeland A."/>
            <person name="Barry K.W."/>
            <person name="Cichocki N."/>
            <person name="Veneault-Fourrey C."/>
            <person name="LaButti K."/>
            <person name="Lindquist E.A."/>
            <person name="Lipzen A."/>
            <person name="Lundell T."/>
            <person name="Morin E."/>
            <person name="Murat C."/>
            <person name="Sun H."/>
            <person name="Tunlid A."/>
            <person name="Henrissat B."/>
            <person name="Grigoriev I.V."/>
            <person name="Hibbett D.S."/>
            <person name="Martin F."/>
            <person name="Nordberg H.P."/>
            <person name="Cantor M.N."/>
            <person name="Hua S.X."/>
        </authorList>
    </citation>
    <scope>NUCLEOTIDE SEQUENCE [LARGE SCALE GENOMIC DNA]</scope>
    <source>
        <strain evidence="2 3">Foug A</strain>
    </source>
</reference>
<protein>
    <submittedName>
        <fullName evidence="2">Uncharacterized protein</fullName>
    </submittedName>
</protein>
<proteinExistence type="predicted"/>
<dbReference type="InParanoid" id="A0A0C3E5D0"/>
<organism evidence="2 3">
    <name type="scientific">Scleroderma citrinum Foug A</name>
    <dbReference type="NCBI Taxonomy" id="1036808"/>
    <lineage>
        <taxon>Eukaryota</taxon>
        <taxon>Fungi</taxon>
        <taxon>Dikarya</taxon>
        <taxon>Basidiomycota</taxon>
        <taxon>Agaricomycotina</taxon>
        <taxon>Agaricomycetes</taxon>
        <taxon>Agaricomycetidae</taxon>
        <taxon>Boletales</taxon>
        <taxon>Sclerodermatineae</taxon>
        <taxon>Sclerodermataceae</taxon>
        <taxon>Scleroderma</taxon>
    </lineage>
</organism>